<dbReference type="InterPro" id="IPR057670">
    <property type="entry name" value="SH3_retrovirus"/>
</dbReference>
<feature type="domain" description="Integrase catalytic" evidence="1">
    <location>
        <begin position="958"/>
        <end position="1127"/>
    </location>
</feature>
<dbReference type="Proteomes" id="UP001151760">
    <property type="component" value="Unassembled WGS sequence"/>
</dbReference>
<evidence type="ECO:0000259" key="1">
    <source>
        <dbReference type="PROSITE" id="PS50994"/>
    </source>
</evidence>
<comment type="caution">
    <text evidence="2">The sequence shown here is derived from an EMBL/GenBank/DDBJ whole genome shotgun (WGS) entry which is preliminary data.</text>
</comment>
<dbReference type="EMBL" id="BQNB010010854">
    <property type="protein sequence ID" value="GJS82826.1"/>
    <property type="molecule type" value="Genomic_DNA"/>
</dbReference>
<evidence type="ECO:0000313" key="2">
    <source>
        <dbReference type="EMBL" id="GJS82826.1"/>
    </source>
</evidence>
<reference evidence="2" key="1">
    <citation type="journal article" date="2022" name="Int. J. Mol. Sci.">
        <title>Draft Genome of Tanacetum Coccineum: Genomic Comparison of Closely Related Tanacetum-Family Plants.</title>
        <authorList>
            <person name="Yamashiro T."/>
            <person name="Shiraishi A."/>
            <person name="Nakayama K."/>
            <person name="Satake H."/>
        </authorList>
    </citation>
    <scope>NUCLEOTIDE SEQUENCE</scope>
</reference>
<dbReference type="Pfam" id="PF24626">
    <property type="entry name" value="SH3_Tf2-1"/>
    <property type="match status" value="1"/>
</dbReference>
<accession>A0ABQ4YZI3</accession>
<dbReference type="InterPro" id="IPR036397">
    <property type="entry name" value="RNaseH_sf"/>
</dbReference>
<dbReference type="InterPro" id="IPR012337">
    <property type="entry name" value="RNaseH-like_sf"/>
</dbReference>
<dbReference type="InterPro" id="IPR013103">
    <property type="entry name" value="RVT_2"/>
</dbReference>
<organism evidence="2 3">
    <name type="scientific">Tanacetum coccineum</name>
    <dbReference type="NCBI Taxonomy" id="301880"/>
    <lineage>
        <taxon>Eukaryota</taxon>
        <taxon>Viridiplantae</taxon>
        <taxon>Streptophyta</taxon>
        <taxon>Embryophyta</taxon>
        <taxon>Tracheophyta</taxon>
        <taxon>Spermatophyta</taxon>
        <taxon>Magnoliopsida</taxon>
        <taxon>eudicotyledons</taxon>
        <taxon>Gunneridae</taxon>
        <taxon>Pentapetalae</taxon>
        <taxon>asterids</taxon>
        <taxon>campanulids</taxon>
        <taxon>Asterales</taxon>
        <taxon>Asteraceae</taxon>
        <taxon>Asteroideae</taxon>
        <taxon>Anthemideae</taxon>
        <taxon>Anthemidinae</taxon>
        <taxon>Tanacetum</taxon>
    </lineage>
</organism>
<evidence type="ECO:0000313" key="3">
    <source>
        <dbReference type="Proteomes" id="UP001151760"/>
    </source>
</evidence>
<dbReference type="PROSITE" id="PS50994">
    <property type="entry name" value="INTEGRASE"/>
    <property type="match status" value="3"/>
</dbReference>
<dbReference type="CDD" id="cd09272">
    <property type="entry name" value="RNase_HI_RT_Ty1"/>
    <property type="match status" value="1"/>
</dbReference>
<dbReference type="Gene3D" id="3.30.420.10">
    <property type="entry name" value="Ribonuclease H-like superfamily/Ribonuclease H"/>
    <property type="match status" value="3"/>
</dbReference>
<keyword evidence="3" id="KW-1185">Reference proteome</keyword>
<feature type="domain" description="Integrase catalytic" evidence="1">
    <location>
        <begin position="389"/>
        <end position="560"/>
    </location>
</feature>
<dbReference type="Pfam" id="PF13976">
    <property type="entry name" value="gag_pre-integrs"/>
    <property type="match status" value="1"/>
</dbReference>
<dbReference type="SUPFAM" id="SSF53098">
    <property type="entry name" value="Ribonuclease H-like"/>
    <property type="match status" value="3"/>
</dbReference>
<protein>
    <submittedName>
        <fullName evidence="2">Zinc finger, CCHC-type containing protein</fullName>
    </submittedName>
</protein>
<dbReference type="InterPro" id="IPR001584">
    <property type="entry name" value="Integrase_cat-core"/>
</dbReference>
<sequence length="1174" mass="134399">MDFVTKLPRTSSGHYTIWVIVDRLTKSAYFLPMRKDYKIDRLARLYLNEIVARHDVPISIISNHDSRFTLRFWQTMHEALGTKLDMSTAYHLKSDGQSKRTIQNLEDMLRACVLDFRGSWDVHLPLIEFSYNNSYHSSVRCAPFEALYGRKCRSPIMWAEVREGHLIGHELVHETTKKISQIKDRLKAMRDRVVRFSKKGKLALRFVGPFEINERISLVAYRLRLPEELNGVHNTFYVSNLKKCLADLTLQVPLDEIKVDAKLNFMEAPVEILEQEFKKLKQSRISIVKVLKMISEAVLQALADHKRILYGSRSEGVGVKFYVELQLNIVSDNIGSAFMSTSELNNSILWHSRLGHVHFKRMQDMSKDGLIPAFDMDTEKCKTYMLTKINKKPFQIVKRKTDVLELIYSDLCDMHATPSLGNKKFFMTFIDDASWFCYVYLLHSKDEALDKFKVFKTKVELQQGSLIKRLRTDRESEYMDTMYFQSVGIIYETTAPYTPQQNGLSQGFWGEAMAVVRLLDPKLKTSGERGIECIFVGYAEHSKAFRFFVIEPNESVAINSIIKLKDANFDENRFSSVSRPSRRSMVNGTEDFGGSMVPEKVTYEGFKQKSGIDYSDTLALVARISTMILLIAMASIHSLIIHQIDVKITFLNGKLEKEVYMNHPQGFIMHGNENKVCKLIKSLYGLKKAPKQWHQQFDELVLSNGYLLNQANTCVYSKFDEFGKGVIICLYVDDMLIFGIDQFRLTCPRVFIIKVLYKGHREADVIMGIRIEHESNGIEISQFHYIEKVLKKFNYFHFTPVSTPMDTSEKLMLNNVLEGYTNGSWISNAEENSSTSGWVFLLGGGAISWAFKKQTCIIGSTMKYEFVALAVDGKEAECAATLAKAYNQMYNGKSRHLGVRHSMIHELVTIGVVSIEFVRSEQNLADHLTKGLSRDLVIKSVSNSVLKDIHQSDGFSVSLRIPSGSNSSEEVSSADLMTTLMGHVTTSSGHYTIWVIVDQLTKSPHFLPMRNNYKIDRLARLYLNQIVARHGVPISIISNHDSHFTSRFWQTMHEALGSMLGMSTAYHLKTDSQSKHIIQTLEDMLRPCVLDFRGSWDVHLPLIEFSYNNSYHSSVRCAPFEALYGRKCRSPNMWAEVREGHLIGPELVQETTEKISQIKDRLKAARDRQKSYAD</sequence>
<gene>
    <name evidence="2" type="ORF">Tco_0749367</name>
</gene>
<dbReference type="InterPro" id="IPR025724">
    <property type="entry name" value="GAG-pre-integrase_dom"/>
</dbReference>
<dbReference type="PANTHER" id="PTHR45835">
    <property type="entry name" value="YALI0A06105P"/>
    <property type="match status" value="1"/>
</dbReference>
<proteinExistence type="predicted"/>
<dbReference type="Pfam" id="PF25597">
    <property type="entry name" value="SH3_retrovirus"/>
    <property type="match status" value="1"/>
</dbReference>
<dbReference type="Pfam" id="PF07727">
    <property type="entry name" value="RVT_2"/>
    <property type="match status" value="1"/>
</dbReference>
<dbReference type="PANTHER" id="PTHR45835:SF99">
    <property type="entry name" value="CHROMO DOMAIN-CONTAINING PROTEIN-RELATED"/>
    <property type="match status" value="1"/>
</dbReference>
<reference evidence="2" key="2">
    <citation type="submission" date="2022-01" db="EMBL/GenBank/DDBJ databases">
        <authorList>
            <person name="Yamashiro T."/>
            <person name="Shiraishi A."/>
            <person name="Satake H."/>
            <person name="Nakayama K."/>
        </authorList>
    </citation>
    <scope>NUCLEOTIDE SEQUENCE</scope>
</reference>
<feature type="domain" description="Integrase catalytic" evidence="1">
    <location>
        <begin position="1"/>
        <end position="151"/>
    </location>
</feature>
<name>A0ABQ4YZI3_9ASTR</name>
<dbReference type="InterPro" id="IPR056924">
    <property type="entry name" value="SH3_Tf2-1"/>
</dbReference>